<evidence type="ECO:0000256" key="1">
    <source>
        <dbReference type="SAM" id="MobiDB-lite"/>
    </source>
</evidence>
<feature type="compositionally biased region" description="Polar residues" evidence="1">
    <location>
        <begin position="13"/>
        <end position="24"/>
    </location>
</feature>
<accession>A0A1X7U1E9</accession>
<feature type="region of interest" description="Disordered" evidence="1">
    <location>
        <begin position="1"/>
        <end position="39"/>
    </location>
</feature>
<dbReference type="AlphaFoldDB" id="A0A1X7U1E9"/>
<organism evidence="2">
    <name type="scientific">Amphimedon queenslandica</name>
    <name type="common">Sponge</name>
    <dbReference type="NCBI Taxonomy" id="400682"/>
    <lineage>
        <taxon>Eukaryota</taxon>
        <taxon>Metazoa</taxon>
        <taxon>Porifera</taxon>
        <taxon>Demospongiae</taxon>
        <taxon>Heteroscleromorpha</taxon>
        <taxon>Haplosclerida</taxon>
        <taxon>Niphatidae</taxon>
        <taxon>Amphimedon</taxon>
    </lineage>
</organism>
<evidence type="ECO:0000313" key="2">
    <source>
        <dbReference type="EnsemblMetazoa" id="Aqu2.1.21318_001"/>
    </source>
</evidence>
<sequence>MGSHETDAIRTPVSGSGATGSGSLPGTARTLPSGTGWYGSWRSYGNTSVHQRAEERYRSSNRSHSCIRSLSSSYSFIYRLYCKVVGD</sequence>
<reference evidence="2" key="1">
    <citation type="submission" date="2017-05" db="UniProtKB">
        <authorList>
            <consortium name="EnsemblMetazoa"/>
        </authorList>
    </citation>
    <scope>IDENTIFICATION</scope>
</reference>
<name>A0A1X7U1E9_AMPQE</name>
<dbReference type="InParanoid" id="A0A1X7U1E9"/>
<proteinExistence type="predicted"/>
<protein>
    <submittedName>
        <fullName evidence="2">Uncharacterized protein</fullName>
    </submittedName>
</protein>
<dbReference type="EnsemblMetazoa" id="Aqu2.1.21318_001">
    <property type="protein sequence ID" value="Aqu2.1.21318_001"/>
    <property type="gene ID" value="Aqu2.1.21318"/>
</dbReference>